<dbReference type="PROSITE" id="PS50851">
    <property type="entry name" value="CHEW"/>
    <property type="match status" value="1"/>
</dbReference>
<accession>A0ABQ3UL57</accession>
<name>A0ABQ3UL57_9CHLR</name>
<dbReference type="InterPro" id="IPR002545">
    <property type="entry name" value="CheW-lke_dom"/>
</dbReference>
<organism evidence="2 3">
    <name type="scientific">Ktedonobacter robiniae</name>
    <dbReference type="NCBI Taxonomy" id="2778365"/>
    <lineage>
        <taxon>Bacteria</taxon>
        <taxon>Bacillati</taxon>
        <taxon>Chloroflexota</taxon>
        <taxon>Ktedonobacteria</taxon>
        <taxon>Ktedonobacterales</taxon>
        <taxon>Ktedonobacteraceae</taxon>
        <taxon>Ktedonobacter</taxon>
    </lineage>
</organism>
<reference evidence="2 3" key="1">
    <citation type="journal article" date="2021" name="Int. J. Syst. Evol. Microbiol.">
        <title>Reticulibacter mediterranei gen. nov., sp. nov., within the new family Reticulibacteraceae fam. nov., and Ktedonospora formicarum gen. nov., sp. nov., Ktedonobacter robiniae sp. nov., Dictyobacter formicarum sp. nov. and Dictyobacter arantiisoli sp. nov., belonging to the class Ktedonobacteria.</title>
        <authorList>
            <person name="Yabe S."/>
            <person name="Zheng Y."/>
            <person name="Wang C.M."/>
            <person name="Sakai Y."/>
            <person name="Abe K."/>
            <person name="Yokota A."/>
            <person name="Donadio S."/>
            <person name="Cavaletti L."/>
            <person name="Monciardini P."/>
        </authorList>
    </citation>
    <scope>NUCLEOTIDE SEQUENCE [LARGE SCALE GENOMIC DNA]</scope>
    <source>
        <strain evidence="2 3">SOSP1-30</strain>
    </source>
</reference>
<dbReference type="SUPFAM" id="SSF50341">
    <property type="entry name" value="CheW-like"/>
    <property type="match status" value="1"/>
</dbReference>
<sequence>MHRAKMNESFNQGMPMRPEAAVDGEHQPLILPSHTLEQLSDDEFWSLAHSMAETFATPATGLHEQYLECHLRQGRCILPLEMLLEVISSPYHFSIFPTSPPWMLGVRAWREEILPIVDLEAYLTQSVADREAASRGVGLLLIAGHEGVVLGLYVMDAIPIHLPQETFQALNSPASSSPHLPNGVIKGKVEPETPLLDSDLLFQHIIQSLTM</sequence>
<comment type="caution">
    <text evidence="2">The sequence shown here is derived from an EMBL/GenBank/DDBJ whole genome shotgun (WGS) entry which is preliminary data.</text>
</comment>
<gene>
    <name evidence="2" type="ORF">KSB_18770</name>
</gene>
<evidence type="ECO:0000313" key="3">
    <source>
        <dbReference type="Proteomes" id="UP000654345"/>
    </source>
</evidence>
<dbReference type="InterPro" id="IPR036061">
    <property type="entry name" value="CheW-like_dom_sf"/>
</dbReference>
<dbReference type="EMBL" id="BNJG01000001">
    <property type="protein sequence ID" value="GHO53402.1"/>
    <property type="molecule type" value="Genomic_DNA"/>
</dbReference>
<protein>
    <recommendedName>
        <fullName evidence="1">CheW-like domain-containing protein</fullName>
    </recommendedName>
</protein>
<keyword evidence="3" id="KW-1185">Reference proteome</keyword>
<proteinExistence type="predicted"/>
<dbReference type="Proteomes" id="UP000654345">
    <property type="component" value="Unassembled WGS sequence"/>
</dbReference>
<feature type="domain" description="CheW-like" evidence="1">
    <location>
        <begin position="63"/>
        <end position="207"/>
    </location>
</feature>
<dbReference type="Gene3D" id="2.40.50.180">
    <property type="entry name" value="CheA-289, Domain 4"/>
    <property type="match status" value="1"/>
</dbReference>
<dbReference type="Pfam" id="PF01584">
    <property type="entry name" value="CheW"/>
    <property type="match status" value="1"/>
</dbReference>
<evidence type="ECO:0000313" key="2">
    <source>
        <dbReference type="EMBL" id="GHO53402.1"/>
    </source>
</evidence>
<evidence type="ECO:0000259" key="1">
    <source>
        <dbReference type="PROSITE" id="PS50851"/>
    </source>
</evidence>